<evidence type="ECO:0000256" key="8">
    <source>
        <dbReference type="SAM" id="MobiDB-lite"/>
    </source>
</evidence>
<dbReference type="SUPFAM" id="SSF50916">
    <property type="entry name" value="Rap30/74 interaction domains"/>
    <property type="match status" value="1"/>
</dbReference>
<evidence type="ECO:0000256" key="7">
    <source>
        <dbReference type="RuleBase" id="RU366044"/>
    </source>
</evidence>
<keyword evidence="3 7" id="KW-0805">Transcription regulation</keyword>
<dbReference type="Pfam" id="PF05793">
    <property type="entry name" value="TFIIF_alpha"/>
    <property type="match status" value="1"/>
</dbReference>
<evidence type="ECO:0000256" key="5">
    <source>
        <dbReference type="ARBA" id="ARBA00023163"/>
    </source>
</evidence>
<evidence type="ECO:0000256" key="4">
    <source>
        <dbReference type="ARBA" id="ARBA00023125"/>
    </source>
</evidence>
<feature type="region of interest" description="Disordered" evidence="8">
    <location>
        <begin position="345"/>
        <end position="436"/>
    </location>
</feature>
<dbReference type="InterPro" id="IPR011039">
    <property type="entry name" value="TFIIF_interaction"/>
</dbReference>
<protein>
    <recommendedName>
        <fullName evidence="7">Transcription initiation factor IIF subunit alpha</fullName>
    </recommendedName>
</protein>
<sequence length="500" mass="54005">MASSQAGRTTYRLQVGGAGPPDLAGVVRLARFPLRAPDLESASQTIPAPSVQPKGTQESGRGADNAGNSMPLTLRVGGDRYEGRVDEGATLHASYYLLVPSSSSGVLRAVPVDSWYNFKPAISQGGRSGQAPVDLDEVERRMEKRAQPGARAHAELSKRIEEGREARTAQARKPPKTPTTTTTTTTTTTLPTSSAKTPSQTQTPPASNGGDDEDALDRLEGKTKEDEKLRSALRRAKDAKQRSARSGSGRASSPADEEDLFGEDWEHEQSYDDDDERVEVDQADLEQTTEGGAMRDRPRNNEVEEEIKAKSLQEKGVEAAGGEGELDAKVLHMAEKKKEMRKALSKFGLHEDAEGSESGEEDAAADEDDYEKMAEEELQGVDLSHLGGGGAKEEASQPSASVRKKKRALTPEKASGAGPSAAKKVRTEERPKPALGVPKEEEIEVYLRTSGKMLSSELIAHFKKRLTSKAEKTAFLKTVKKVAKLEAEGTKRFVVLKNES</sequence>
<comment type="similarity">
    <text evidence="2 7">Belongs to the TFIIF alpha subunit family.</text>
</comment>
<dbReference type="AlphaFoldDB" id="A0AAX4PCU9"/>
<dbReference type="GO" id="GO:0005674">
    <property type="term" value="C:transcription factor TFIIF complex"/>
    <property type="evidence" value="ECO:0007669"/>
    <property type="project" value="TreeGrafter"/>
</dbReference>
<dbReference type="Proteomes" id="UP001472866">
    <property type="component" value="Chromosome 08"/>
</dbReference>
<evidence type="ECO:0000256" key="2">
    <source>
        <dbReference type="ARBA" id="ARBA00005249"/>
    </source>
</evidence>
<evidence type="ECO:0000256" key="6">
    <source>
        <dbReference type="ARBA" id="ARBA00023242"/>
    </source>
</evidence>
<feature type="compositionally biased region" description="Polar residues" evidence="8">
    <location>
        <begin position="41"/>
        <end position="59"/>
    </location>
</feature>
<keyword evidence="5 7" id="KW-0804">Transcription</keyword>
<comment type="subcellular location">
    <subcellularLocation>
        <location evidence="1 7">Nucleus</location>
    </subcellularLocation>
</comment>
<comment type="function">
    <text evidence="7">TFIIF is a general transcription initiation factor that binds to RNA polymerase II and helps to recruit it to the initiation complex in collaboration with TFIIB. It promotes transcription elongation.</text>
</comment>
<feature type="compositionally biased region" description="Basic and acidic residues" evidence="8">
    <location>
        <begin position="140"/>
        <end position="167"/>
    </location>
</feature>
<dbReference type="GO" id="GO:0001096">
    <property type="term" value="F:TFIIF-class transcription factor complex binding"/>
    <property type="evidence" value="ECO:0007669"/>
    <property type="project" value="TreeGrafter"/>
</dbReference>
<reference evidence="9 10" key="1">
    <citation type="submission" date="2024-03" db="EMBL/GenBank/DDBJ databases">
        <title>Complete genome sequence of the green alga Chloropicon roscoffensis RCC1871.</title>
        <authorList>
            <person name="Lemieux C."/>
            <person name="Pombert J.-F."/>
            <person name="Otis C."/>
            <person name="Turmel M."/>
        </authorList>
    </citation>
    <scope>NUCLEOTIDE SEQUENCE [LARGE SCALE GENOMIC DNA]</scope>
    <source>
        <strain evidence="9 10">RCC1871</strain>
    </source>
</reference>
<dbReference type="GO" id="GO:0016251">
    <property type="term" value="F:RNA polymerase II general transcription initiation factor activity"/>
    <property type="evidence" value="ECO:0007669"/>
    <property type="project" value="TreeGrafter"/>
</dbReference>
<proteinExistence type="inferred from homology"/>
<feature type="compositionally biased region" description="Basic and acidic residues" evidence="8">
    <location>
        <begin position="216"/>
        <end position="241"/>
    </location>
</feature>
<feature type="compositionally biased region" description="Acidic residues" evidence="8">
    <location>
        <begin position="255"/>
        <end position="284"/>
    </location>
</feature>
<accession>A0AAX4PCU9</accession>
<feature type="compositionally biased region" description="Low complexity" evidence="8">
    <location>
        <begin position="244"/>
        <end position="253"/>
    </location>
</feature>
<feature type="compositionally biased region" description="Low complexity" evidence="8">
    <location>
        <begin position="413"/>
        <end position="422"/>
    </location>
</feature>
<gene>
    <name evidence="9" type="ORF">HKI87_08g55170</name>
</gene>
<dbReference type="EMBL" id="CP151508">
    <property type="protein sequence ID" value="WZN63963.1"/>
    <property type="molecule type" value="Genomic_DNA"/>
</dbReference>
<dbReference type="InterPro" id="IPR008851">
    <property type="entry name" value="TFIIF-alpha"/>
</dbReference>
<dbReference type="GO" id="GO:0032968">
    <property type="term" value="P:positive regulation of transcription elongation by RNA polymerase II"/>
    <property type="evidence" value="ECO:0007669"/>
    <property type="project" value="InterPro"/>
</dbReference>
<dbReference type="PANTHER" id="PTHR13011">
    <property type="entry name" value="TFIIF-ALPHA"/>
    <property type="match status" value="1"/>
</dbReference>
<keyword evidence="9" id="KW-0648">Protein biosynthesis</keyword>
<dbReference type="PANTHER" id="PTHR13011:SF0">
    <property type="entry name" value="GENERAL TRANSCRIPTION FACTOR IIF SUBUNIT 1"/>
    <property type="match status" value="1"/>
</dbReference>
<dbReference type="GO" id="GO:0006367">
    <property type="term" value="P:transcription initiation at RNA polymerase II promoter"/>
    <property type="evidence" value="ECO:0007669"/>
    <property type="project" value="InterPro"/>
</dbReference>
<dbReference type="GO" id="GO:0003677">
    <property type="term" value="F:DNA binding"/>
    <property type="evidence" value="ECO:0007669"/>
    <property type="project" value="UniProtKB-KW"/>
</dbReference>
<feature type="compositionally biased region" description="Basic and acidic residues" evidence="8">
    <location>
        <begin position="293"/>
        <end position="317"/>
    </location>
</feature>
<name>A0AAX4PCU9_9CHLO</name>
<dbReference type="GO" id="GO:0003743">
    <property type="term" value="F:translation initiation factor activity"/>
    <property type="evidence" value="ECO:0007669"/>
    <property type="project" value="UniProtKB-KW"/>
</dbReference>
<evidence type="ECO:0000256" key="3">
    <source>
        <dbReference type="ARBA" id="ARBA00023015"/>
    </source>
</evidence>
<feature type="region of interest" description="Disordered" evidence="8">
    <location>
        <begin position="140"/>
        <end position="320"/>
    </location>
</feature>
<keyword evidence="6 7" id="KW-0539">Nucleus</keyword>
<keyword evidence="10" id="KW-1185">Reference proteome</keyword>
<organism evidence="9 10">
    <name type="scientific">Chloropicon roscoffensis</name>
    <dbReference type="NCBI Taxonomy" id="1461544"/>
    <lineage>
        <taxon>Eukaryota</taxon>
        <taxon>Viridiplantae</taxon>
        <taxon>Chlorophyta</taxon>
        <taxon>Chloropicophyceae</taxon>
        <taxon>Chloropicales</taxon>
        <taxon>Chloropicaceae</taxon>
        <taxon>Chloropicon</taxon>
    </lineage>
</organism>
<keyword evidence="4 7" id="KW-0238">DNA-binding</keyword>
<keyword evidence="9" id="KW-0396">Initiation factor</keyword>
<evidence type="ECO:0000313" key="10">
    <source>
        <dbReference type="Proteomes" id="UP001472866"/>
    </source>
</evidence>
<feature type="region of interest" description="Disordered" evidence="8">
    <location>
        <begin position="38"/>
        <end position="72"/>
    </location>
</feature>
<feature type="compositionally biased region" description="Low complexity" evidence="8">
    <location>
        <begin position="178"/>
        <end position="199"/>
    </location>
</feature>
<feature type="compositionally biased region" description="Acidic residues" evidence="8">
    <location>
        <begin position="354"/>
        <end position="379"/>
    </location>
</feature>
<evidence type="ECO:0000256" key="1">
    <source>
        <dbReference type="ARBA" id="ARBA00004123"/>
    </source>
</evidence>
<evidence type="ECO:0000313" key="9">
    <source>
        <dbReference type="EMBL" id="WZN63963.1"/>
    </source>
</evidence>